<proteinExistence type="predicted"/>
<dbReference type="PANTHER" id="PTHR43081:SF19">
    <property type="entry name" value="PH-SENSITIVE ADENYLATE CYCLASE RV1264"/>
    <property type="match status" value="1"/>
</dbReference>
<reference evidence="2 3" key="1">
    <citation type="journal article" date="2015" name="Stand. Genomic Sci.">
        <title>Genomic Encyclopedia of Bacterial and Archaeal Type Strains, Phase III: the genomes of soil and plant-associated and newly described type strains.</title>
        <authorList>
            <person name="Whitman W.B."/>
            <person name="Woyke T."/>
            <person name="Klenk H.P."/>
            <person name="Zhou Y."/>
            <person name="Lilburn T.G."/>
            <person name="Beck B.J."/>
            <person name="De Vos P."/>
            <person name="Vandamme P."/>
            <person name="Eisen J.A."/>
            <person name="Garrity G."/>
            <person name="Hugenholtz P."/>
            <person name="Kyrpides N.C."/>
        </authorList>
    </citation>
    <scope>NUCLEOTIDE SEQUENCE [LARGE SCALE GENOMIC DNA]</scope>
    <source>
        <strain evidence="2 3">CGMCC 1.10948</strain>
    </source>
</reference>
<organism evidence="2 3">
    <name type="scientific">Bradyrhizobium huanghuaihaiense</name>
    <dbReference type="NCBI Taxonomy" id="990078"/>
    <lineage>
        <taxon>Bacteria</taxon>
        <taxon>Pseudomonadati</taxon>
        <taxon>Pseudomonadota</taxon>
        <taxon>Alphaproteobacteria</taxon>
        <taxon>Hyphomicrobiales</taxon>
        <taxon>Nitrobacteraceae</taxon>
        <taxon>Bradyrhizobium</taxon>
    </lineage>
</organism>
<dbReference type="SMART" id="SM00028">
    <property type="entry name" value="TPR"/>
    <property type="match status" value="3"/>
</dbReference>
<dbReference type="Proteomes" id="UP000316291">
    <property type="component" value="Unassembled WGS sequence"/>
</dbReference>
<dbReference type="PROSITE" id="PS50125">
    <property type="entry name" value="GUANYLATE_CYCLASE_2"/>
    <property type="match status" value="1"/>
</dbReference>
<name>A0A562RG25_9BRAD</name>
<evidence type="ECO:0000313" key="3">
    <source>
        <dbReference type="Proteomes" id="UP000316291"/>
    </source>
</evidence>
<dbReference type="InterPro" id="IPR050697">
    <property type="entry name" value="Adenylyl/Guanylyl_Cyclase_3/4"/>
</dbReference>
<accession>A0A562RG25</accession>
<keyword evidence="3" id="KW-1185">Reference proteome</keyword>
<dbReference type="EMBL" id="VLLA01000011">
    <property type="protein sequence ID" value="TWI68005.1"/>
    <property type="molecule type" value="Genomic_DNA"/>
</dbReference>
<dbReference type="AlphaFoldDB" id="A0A562RG25"/>
<dbReference type="Gene3D" id="3.40.50.10070">
    <property type="entry name" value="TolB, N-terminal domain"/>
    <property type="match status" value="1"/>
</dbReference>
<sequence length="620" mass="67961">MRAVNSVMVCYPAPVLQGSGVVKVNHPGIDAAEAAPPSRRVLAILAADVVGYARLTEVAEEATHIRLRALRFGVINPCIVSFRGRIVKNTGDGFLASFDSSLDAARCAVALQAEVAAAQTREGYDRKIQFRMGLNVAQTIVESEDIFGKGVNIAARLEQSAPAGGVVLSDEMFQQIKDRLDVPVQDLGVLRLKHLARPVHAYSLLLPEAERLPSGDRRKASRQAKVPYIAVLPFRTQGANPVDDYFGDGTADEIVVALQSLRGLFVISSMSTSPYRSGPIDNQRIGQELGVRYVLSGSIRRADKRLRIGVELQDVEAGILLWADHYDGDVSELFEFQSRIATRIVWSIAPQVREAELKRALQKRSDNLNAYELLMKAIDFMYRMNFFDFGRAGELLQAAIAADPSYATPYAYAALWHIHNVAQGWGAEGGPDAAEAARLATAAVDRAPADGFALAVLGHTKALLFKDYDSALDLFDRALSASPGNAMAWTLSSGVYGYLEEGQSAITRAEQGLRLSPADTQAYFYLMFLGQAHYINGNYDEAVVWARKTAALNARLSANLRVLAAAYIAKGQNDEARSVTRTLLEIQPRFKLSAYRERCPFKIGLRERFIEHLREAGLPD</sequence>
<dbReference type="GO" id="GO:0035556">
    <property type="term" value="P:intracellular signal transduction"/>
    <property type="evidence" value="ECO:0007669"/>
    <property type="project" value="InterPro"/>
</dbReference>
<dbReference type="Pfam" id="PF00211">
    <property type="entry name" value="Guanylate_cyc"/>
    <property type="match status" value="1"/>
</dbReference>
<evidence type="ECO:0000259" key="1">
    <source>
        <dbReference type="PROSITE" id="PS50125"/>
    </source>
</evidence>
<feature type="domain" description="Guanylate cyclase" evidence="1">
    <location>
        <begin position="43"/>
        <end position="158"/>
    </location>
</feature>
<dbReference type="GO" id="GO:0006171">
    <property type="term" value="P:cAMP biosynthetic process"/>
    <property type="evidence" value="ECO:0007669"/>
    <property type="project" value="TreeGrafter"/>
</dbReference>
<dbReference type="InterPro" id="IPR019734">
    <property type="entry name" value="TPR_rpt"/>
</dbReference>
<gene>
    <name evidence="2" type="ORF">IQ16_04530</name>
</gene>
<dbReference type="RefSeq" id="WP_244635815.1">
    <property type="nucleotide sequence ID" value="NZ_VLLA01000011.1"/>
</dbReference>
<evidence type="ECO:0000313" key="2">
    <source>
        <dbReference type="EMBL" id="TWI68005.1"/>
    </source>
</evidence>
<dbReference type="SUPFAM" id="SSF55073">
    <property type="entry name" value="Nucleotide cyclase"/>
    <property type="match status" value="1"/>
</dbReference>
<comment type="caution">
    <text evidence="2">The sequence shown here is derived from an EMBL/GenBank/DDBJ whole genome shotgun (WGS) entry which is preliminary data.</text>
</comment>
<protein>
    <submittedName>
        <fullName evidence="2">TolB-like protein</fullName>
    </submittedName>
</protein>
<dbReference type="Gene3D" id="1.25.40.10">
    <property type="entry name" value="Tetratricopeptide repeat domain"/>
    <property type="match status" value="1"/>
</dbReference>
<dbReference type="PANTHER" id="PTHR43081">
    <property type="entry name" value="ADENYLATE CYCLASE, TERMINAL-DIFFERENTIATION SPECIFIC-RELATED"/>
    <property type="match status" value="1"/>
</dbReference>
<dbReference type="SUPFAM" id="SSF48452">
    <property type="entry name" value="TPR-like"/>
    <property type="match status" value="2"/>
</dbReference>
<dbReference type="InterPro" id="IPR001054">
    <property type="entry name" value="A/G_cyclase"/>
</dbReference>
<dbReference type="InterPro" id="IPR011990">
    <property type="entry name" value="TPR-like_helical_dom_sf"/>
</dbReference>
<dbReference type="GO" id="GO:0004016">
    <property type="term" value="F:adenylate cyclase activity"/>
    <property type="evidence" value="ECO:0007669"/>
    <property type="project" value="UniProtKB-ARBA"/>
</dbReference>
<dbReference type="InterPro" id="IPR029787">
    <property type="entry name" value="Nucleotide_cyclase"/>
</dbReference>
<dbReference type="Gene3D" id="3.30.70.1230">
    <property type="entry name" value="Nucleotide cyclase"/>
    <property type="match status" value="1"/>
</dbReference>
<dbReference type="CDD" id="cd07302">
    <property type="entry name" value="CHD"/>
    <property type="match status" value="1"/>
</dbReference>